<feature type="region of interest" description="Disordered" evidence="1">
    <location>
        <begin position="58"/>
        <end position="97"/>
    </location>
</feature>
<feature type="compositionally biased region" description="Polar residues" evidence="1">
    <location>
        <begin position="609"/>
        <end position="620"/>
    </location>
</feature>
<feature type="compositionally biased region" description="Basic and acidic residues" evidence="1">
    <location>
        <begin position="657"/>
        <end position="671"/>
    </location>
</feature>
<feature type="compositionally biased region" description="Basic and acidic residues" evidence="1">
    <location>
        <begin position="264"/>
        <end position="273"/>
    </location>
</feature>
<dbReference type="eggNOG" id="ENOG502S587">
    <property type="taxonomic scope" value="Eukaryota"/>
</dbReference>
<evidence type="ECO:0000313" key="4">
    <source>
        <dbReference type="Proteomes" id="UP000029120"/>
    </source>
</evidence>
<feature type="region of interest" description="Disordered" evidence="1">
    <location>
        <begin position="1"/>
        <end position="20"/>
    </location>
</feature>
<reference evidence="4" key="1">
    <citation type="journal article" date="2015" name="Nat. Plants">
        <title>Genome expansion of Arabis alpina linked with retrotransposition and reduced symmetric DNA methylation.</title>
        <authorList>
            <person name="Willing E.M."/>
            <person name="Rawat V."/>
            <person name="Mandakova T."/>
            <person name="Maumus F."/>
            <person name="James G.V."/>
            <person name="Nordstroem K.J."/>
            <person name="Becker C."/>
            <person name="Warthmann N."/>
            <person name="Chica C."/>
            <person name="Szarzynska B."/>
            <person name="Zytnicki M."/>
            <person name="Albani M.C."/>
            <person name="Kiefer C."/>
            <person name="Bergonzi S."/>
            <person name="Castaings L."/>
            <person name="Mateos J.L."/>
            <person name="Berns M.C."/>
            <person name="Bujdoso N."/>
            <person name="Piofczyk T."/>
            <person name="de Lorenzo L."/>
            <person name="Barrero-Sicilia C."/>
            <person name="Mateos I."/>
            <person name="Piednoel M."/>
            <person name="Hagmann J."/>
            <person name="Chen-Min-Tao R."/>
            <person name="Iglesias-Fernandez R."/>
            <person name="Schuster S.C."/>
            <person name="Alonso-Blanco C."/>
            <person name="Roudier F."/>
            <person name="Carbonero P."/>
            <person name="Paz-Ares J."/>
            <person name="Davis S.J."/>
            <person name="Pecinka A."/>
            <person name="Quesneville H."/>
            <person name="Colot V."/>
            <person name="Lysak M.A."/>
            <person name="Weigel D."/>
            <person name="Coupland G."/>
            <person name="Schneeberger K."/>
        </authorList>
    </citation>
    <scope>NUCLEOTIDE SEQUENCE [LARGE SCALE GENOMIC DNA]</scope>
    <source>
        <strain evidence="4">cv. Pajares</strain>
    </source>
</reference>
<sequence>MDEPNVPIDVGSNSGESAKLSPKLLFSGDRKLLKVKLLEEETTIVSWKKLMKEASKGIVSSSVAHEPPPNANPNLESRIAPGPPAEGEVADQPHSNRFNAVIEKIERLYMGKDSSDGEELDGAPDDDEYDTEDSFIDDVELDAYFEVDNSAIKHDGFFVNRGKLERIVNGQESQDNEPSTTSNQQPKKRKRKESAKPNGDAVDVSRKQSKMVKTAGGKDQSVASGPSSKKTLSDAKAVEDSKAVQDPFPLSKVQNGNDSLFLENAKHTDKANDQPRNATSPKSKGAGSSANLNPKCSNKGAHQQSNSMPGKSRPNVSAKSTDVRHKENNGMHDLDNATKKGGSNVRPKTSSLDKAIRELEKVVAESRPPTATENQDADIASQAVKRRLPTDVKLKLAKVARIAPARQGNISGELIKRLMSIVGHLIQVRSLKRHLKTMIDSGDSANREKDTRFQLIKNEVIEMLKTQVPLVESQATNQEAGTSDDFQDVGSFEKAVLKKKFVIDAVLEDKLCDLYDIYIDGLDEDVGPQIRKLYASLAELWPNKVMDKNQIKHAICRAKERRRALHENLGKETDQAKTTKKKQTQCVPKPEATDKALAVIDKTSVVPSATTTSLVHSQPTADPPCDKSKKKHEKLKGTASFSNPLAEAKTVKRKKDKAGLEESHQPTEKHLVLALKATDTLSTGQGKDTGSSGPEPAKLTTLA</sequence>
<feature type="compositionally biased region" description="Basic and acidic residues" evidence="1">
    <location>
        <begin position="231"/>
        <end position="243"/>
    </location>
</feature>
<proteinExistence type="predicted"/>
<dbReference type="Pfam" id="PF08729">
    <property type="entry name" value="HUN"/>
    <property type="match status" value="1"/>
</dbReference>
<feature type="domain" description="Hpc2-related" evidence="2">
    <location>
        <begin position="117"/>
        <end position="165"/>
    </location>
</feature>
<protein>
    <recommendedName>
        <fullName evidence="2">Hpc2-related domain-containing protein</fullName>
    </recommendedName>
</protein>
<feature type="compositionally biased region" description="Polar residues" evidence="1">
    <location>
        <begin position="170"/>
        <end position="185"/>
    </location>
</feature>
<dbReference type="Proteomes" id="UP000029120">
    <property type="component" value="Chromosome 2"/>
</dbReference>
<dbReference type="EMBL" id="CM002870">
    <property type="protein sequence ID" value="KFK42128.1"/>
    <property type="molecule type" value="Genomic_DNA"/>
</dbReference>
<dbReference type="PANTHER" id="PTHR21669:SF28">
    <property type="entry name" value="YEMANUCLEIN"/>
    <property type="match status" value="1"/>
</dbReference>
<dbReference type="GO" id="GO:0030875">
    <property type="term" value="C:rDNA protrusion"/>
    <property type="evidence" value="ECO:0007669"/>
    <property type="project" value="EnsemblPlants"/>
</dbReference>
<feature type="compositionally biased region" description="Acidic residues" evidence="1">
    <location>
        <begin position="116"/>
        <end position="135"/>
    </location>
</feature>
<keyword evidence="4" id="KW-1185">Reference proteome</keyword>
<name>A0A087HJ26_ARAAL</name>
<feature type="region of interest" description="Disordered" evidence="1">
    <location>
        <begin position="570"/>
        <end position="589"/>
    </location>
</feature>
<gene>
    <name evidence="3" type="ordered locus">AALP_Aa2g214600</name>
</gene>
<organism evidence="3 4">
    <name type="scientific">Arabis alpina</name>
    <name type="common">Alpine rock-cress</name>
    <dbReference type="NCBI Taxonomy" id="50452"/>
    <lineage>
        <taxon>Eukaryota</taxon>
        <taxon>Viridiplantae</taxon>
        <taxon>Streptophyta</taxon>
        <taxon>Embryophyta</taxon>
        <taxon>Tracheophyta</taxon>
        <taxon>Spermatophyta</taxon>
        <taxon>Magnoliopsida</taxon>
        <taxon>eudicotyledons</taxon>
        <taxon>Gunneridae</taxon>
        <taxon>Pentapetalae</taxon>
        <taxon>rosids</taxon>
        <taxon>malvids</taxon>
        <taxon>Brassicales</taxon>
        <taxon>Brassicaceae</taxon>
        <taxon>Arabideae</taxon>
        <taxon>Arabis</taxon>
    </lineage>
</organism>
<evidence type="ECO:0000259" key="2">
    <source>
        <dbReference type="Pfam" id="PF08729"/>
    </source>
</evidence>
<dbReference type="GO" id="GO:0006325">
    <property type="term" value="P:chromatin organization"/>
    <property type="evidence" value="ECO:0007669"/>
    <property type="project" value="TreeGrafter"/>
</dbReference>
<feature type="compositionally biased region" description="Polar residues" evidence="1">
    <location>
        <begin position="274"/>
        <end position="320"/>
    </location>
</feature>
<feature type="region of interest" description="Disordered" evidence="1">
    <location>
        <begin position="109"/>
        <end position="135"/>
    </location>
</feature>
<feature type="compositionally biased region" description="Polar residues" evidence="1">
    <location>
        <begin position="679"/>
        <end position="692"/>
    </location>
</feature>
<dbReference type="OMA" id="GEYYHED"/>
<dbReference type="InterPro" id="IPR014840">
    <property type="entry name" value="HRD"/>
</dbReference>
<feature type="region of interest" description="Disordered" evidence="1">
    <location>
        <begin position="609"/>
        <end position="703"/>
    </location>
</feature>
<evidence type="ECO:0000256" key="1">
    <source>
        <dbReference type="SAM" id="MobiDB-lite"/>
    </source>
</evidence>
<feature type="region of interest" description="Disordered" evidence="1">
    <location>
        <begin position="168"/>
        <end position="352"/>
    </location>
</feature>
<feature type="compositionally biased region" description="Basic and acidic residues" evidence="1">
    <location>
        <begin position="321"/>
        <end position="338"/>
    </location>
</feature>
<accession>A0A087HJ26</accession>
<feature type="compositionally biased region" description="Polar residues" evidence="1">
    <location>
        <begin position="221"/>
        <end position="230"/>
    </location>
</feature>
<dbReference type="AlphaFoldDB" id="A0A087HJ26"/>
<dbReference type="OrthoDB" id="68076at2759"/>
<dbReference type="Gramene" id="KFK42128">
    <property type="protein sequence ID" value="KFK42128"/>
    <property type="gene ID" value="AALP_AA2G214600"/>
</dbReference>
<dbReference type="PANTHER" id="PTHR21669">
    <property type="entry name" value="CAPZ-INTERACTING PROTEIN AND RELATED PROTEINS"/>
    <property type="match status" value="1"/>
</dbReference>
<evidence type="ECO:0000313" key="3">
    <source>
        <dbReference type="EMBL" id="KFK42128.1"/>
    </source>
</evidence>